<dbReference type="EMBL" id="SMOL01000458">
    <property type="protein sequence ID" value="KAB2612545.1"/>
    <property type="molecule type" value="Genomic_DNA"/>
</dbReference>
<name>A0A5N5GAT1_9ROSA</name>
<reference evidence="2 3" key="1">
    <citation type="submission" date="2019-09" db="EMBL/GenBank/DDBJ databases">
        <authorList>
            <person name="Ou C."/>
        </authorList>
    </citation>
    <scope>NUCLEOTIDE SEQUENCE [LARGE SCALE GENOMIC DNA]</scope>
    <source>
        <strain evidence="2">S2</strain>
        <tissue evidence="2">Leaf</tissue>
    </source>
</reference>
<proteinExistence type="predicted"/>
<gene>
    <name evidence="2" type="ORF">D8674_034861</name>
</gene>
<evidence type="ECO:0000256" key="1">
    <source>
        <dbReference type="SAM" id="MobiDB-lite"/>
    </source>
</evidence>
<evidence type="ECO:0000313" key="2">
    <source>
        <dbReference type="EMBL" id="KAB2612545.1"/>
    </source>
</evidence>
<reference evidence="3" key="2">
    <citation type="submission" date="2019-10" db="EMBL/GenBank/DDBJ databases">
        <title>A de novo genome assembly of a pear dwarfing rootstock.</title>
        <authorList>
            <person name="Wang F."/>
            <person name="Wang J."/>
            <person name="Li S."/>
            <person name="Zhang Y."/>
            <person name="Fang M."/>
            <person name="Ma L."/>
            <person name="Zhao Y."/>
            <person name="Jiang S."/>
        </authorList>
    </citation>
    <scope>NUCLEOTIDE SEQUENCE [LARGE SCALE GENOMIC DNA]</scope>
</reference>
<comment type="caution">
    <text evidence="2">The sequence shown here is derived from an EMBL/GenBank/DDBJ whole genome shotgun (WGS) entry which is preliminary data.</text>
</comment>
<dbReference type="Proteomes" id="UP000327157">
    <property type="component" value="Chromosome 9"/>
</dbReference>
<feature type="compositionally biased region" description="Polar residues" evidence="1">
    <location>
        <begin position="157"/>
        <end position="169"/>
    </location>
</feature>
<protein>
    <submittedName>
        <fullName evidence="2">Uncharacterized protein</fullName>
    </submittedName>
</protein>
<evidence type="ECO:0000313" key="3">
    <source>
        <dbReference type="Proteomes" id="UP000327157"/>
    </source>
</evidence>
<organism evidence="2 3">
    <name type="scientific">Pyrus ussuriensis x Pyrus communis</name>
    <dbReference type="NCBI Taxonomy" id="2448454"/>
    <lineage>
        <taxon>Eukaryota</taxon>
        <taxon>Viridiplantae</taxon>
        <taxon>Streptophyta</taxon>
        <taxon>Embryophyta</taxon>
        <taxon>Tracheophyta</taxon>
        <taxon>Spermatophyta</taxon>
        <taxon>Magnoliopsida</taxon>
        <taxon>eudicotyledons</taxon>
        <taxon>Gunneridae</taxon>
        <taxon>Pentapetalae</taxon>
        <taxon>rosids</taxon>
        <taxon>fabids</taxon>
        <taxon>Rosales</taxon>
        <taxon>Rosaceae</taxon>
        <taxon>Amygdaloideae</taxon>
        <taxon>Maleae</taxon>
        <taxon>Pyrus</taxon>
    </lineage>
</organism>
<accession>A0A5N5GAT1</accession>
<feature type="region of interest" description="Disordered" evidence="1">
    <location>
        <begin position="147"/>
        <end position="169"/>
    </location>
</feature>
<reference evidence="2 3" key="3">
    <citation type="submission" date="2019-11" db="EMBL/GenBank/DDBJ databases">
        <title>A de novo genome assembly of a pear dwarfing rootstock.</title>
        <authorList>
            <person name="Wang F."/>
            <person name="Wang J."/>
            <person name="Li S."/>
            <person name="Zhang Y."/>
            <person name="Fang M."/>
            <person name="Ma L."/>
            <person name="Zhao Y."/>
            <person name="Jiang S."/>
        </authorList>
    </citation>
    <scope>NUCLEOTIDE SEQUENCE [LARGE SCALE GENOMIC DNA]</scope>
    <source>
        <strain evidence="2">S2</strain>
        <tissue evidence="2">Leaf</tissue>
    </source>
</reference>
<keyword evidence="3" id="KW-1185">Reference proteome</keyword>
<dbReference type="AlphaFoldDB" id="A0A5N5GAT1"/>
<sequence>MNPRLVNPVGPRVSQVPAPSASLVALPISTKRATRCPCTPNITSASTTDALGSQPSKLKMAKVTRVTNERITIKYDDQHRAAPTMEQHIALAHDIGHVVQSYCHMQWKSWKAMLNEVRTYVCDYLSILTDTLDQTLGRMSGTYCKGIGNDHRREPRASSSSQSNGEVTTLTEEVADLIRAICH</sequence>